<keyword evidence="1" id="KW-0472">Membrane</keyword>
<feature type="transmembrane region" description="Helical" evidence="1">
    <location>
        <begin position="364"/>
        <end position="382"/>
    </location>
</feature>
<keyword evidence="1" id="KW-1133">Transmembrane helix</keyword>
<protein>
    <recommendedName>
        <fullName evidence="4">Glycosyltransferase RgtA/B/C/D-like domain-containing protein</fullName>
    </recommendedName>
</protein>
<dbReference type="RefSeq" id="WP_348758987.1">
    <property type="nucleotide sequence ID" value="NZ_OZ026884.1"/>
</dbReference>
<feature type="transmembrane region" description="Helical" evidence="1">
    <location>
        <begin position="36"/>
        <end position="57"/>
    </location>
</feature>
<dbReference type="Proteomes" id="UP001497493">
    <property type="component" value="Chromosome"/>
</dbReference>
<dbReference type="EMBL" id="OZ026884">
    <property type="protein sequence ID" value="CAL1239435.1"/>
    <property type="molecule type" value="Genomic_DNA"/>
</dbReference>
<sequence>MSTERGSEDRGQGWGFEARRGAASGVLGLAGHGSTAYGYIAVAVSTVLICAPFVRHIGMLGDEGLLLHGAQRMLLGEVVYRDFFEMLPPLGFAATAAWMAVVGDSLVAMRAMAIAAIVLIALLSFHACRSLTHKDGWSALVVLAWVLASQGVWTIVNHHWFTTAYSMGALVALLGVLQGRVSPLPGALVAGICVGAAGMTTSARGAAVASAAALILLTSPAIPRRALWSFAAGMALIPALLALWLGWQGALDDGLADFVLFAGRHYSAIQWVPFGAGASTRSLIMTPLFPLTVLLAAAATLLERGGPWREPGFRAAAWFALTGWLTAYPRPDIVHIGFTLPLALPLLASALDKIHRRISSPWRWLVPALVTVAMVPSALAALRQTLRMPAQLTIETERGRIEVASYWSTNGQNLRDLVRAVQRAPREDGFFFYPFDPMLPYLTGRRHVAKLDILMPAYTTAEQYREVCNTVLERARWVVIDKPWRDPEYLKQVFPAMPDPSPAAKQALETALATAYTVELDNPRFALLHRKEGAAGACP</sequence>
<reference evidence="2 3" key="1">
    <citation type="submission" date="2024-04" db="EMBL/GenBank/DDBJ databases">
        <authorList>
            <person name="Cremers G."/>
        </authorList>
    </citation>
    <scope>NUCLEOTIDE SEQUENCE [LARGE SCALE GENOMIC DNA]</scope>
    <source>
        <strain evidence="2">MeCH1-AG</strain>
    </source>
</reference>
<name>A0ABM9NFQ5_9GAMM</name>
<keyword evidence="1" id="KW-0812">Transmembrane</keyword>
<feature type="transmembrane region" description="Helical" evidence="1">
    <location>
        <begin position="107"/>
        <end position="125"/>
    </location>
</feature>
<proteinExistence type="predicted"/>
<evidence type="ECO:0000313" key="3">
    <source>
        <dbReference type="Proteomes" id="UP001497493"/>
    </source>
</evidence>
<feature type="transmembrane region" description="Helical" evidence="1">
    <location>
        <begin position="333"/>
        <end position="352"/>
    </location>
</feature>
<evidence type="ECO:0000313" key="2">
    <source>
        <dbReference type="EMBL" id="CAL1239435.1"/>
    </source>
</evidence>
<accession>A0ABM9NFQ5</accession>
<organism evidence="2 3">
    <name type="scientific">Candidatus Methylocalor cossyra</name>
    <dbReference type="NCBI Taxonomy" id="3108543"/>
    <lineage>
        <taxon>Bacteria</taxon>
        <taxon>Pseudomonadati</taxon>
        <taxon>Pseudomonadota</taxon>
        <taxon>Gammaproteobacteria</taxon>
        <taxon>Methylococcales</taxon>
        <taxon>Methylococcaceae</taxon>
        <taxon>Candidatus Methylocalor</taxon>
    </lineage>
</organism>
<evidence type="ECO:0000256" key="1">
    <source>
        <dbReference type="SAM" id="Phobius"/>
    </source>
</evidence>
<evidence type="ECO:0008006" key="4">
    <source>
        <dbReference type="Google" id="ProtNLM"/>
    </source>
</evidence>
<keyword evidence="3" id="KW-1185">Reference proteome</keyword>
<gene>
    <name evidence="2" type="ORF">MECH1_V1_0659</name>
</gene>
<feature type="transmembrane region" description="Helical" evidence="1">
    <location>
        <begin position="311"/>
        <end position="327"/>
    </location>
</feature>
<feature type="transmembrane region" description="Helical" evidence="1">
    <location>
        <begin position="187"/>
        <end position="215"/>
    </location>
</feature>
<feature type="transmembrane region" description="Helical" evidence="1">
    <location>
        <begin position="227"/>
        <end position="247"/>
    </location>
</feature>
<feature type="transmembrane region" description="Helical" evidence="1">
    <location>
        <begin position="283"/>
        <end position="302"/>
    </location>
</feature>
<feature type="transmembrane region" description="Helical" evidence="1">
    <location>
        <begin position="137"/>
        <end position="156"/>
    </location>
</feature>